<dbReference type="AlphaFoldDB" id="A0A8T1WV70"/>
<name>A0A8T1WV70_9STRA</name>
<feature type="compositionally biased region" description="Low complexity" evidence="1">
    <location>
        <begin position="28"/>
        <end position="46"/>
    </location>
</feature>
<comment type="caution">
    <text evidence="2">The sequence shown here is derived from an EMBL/GenBank/DDBJ whole genome shotgun (WGS) entry which is preliminary data.</text>
</comment>
<gene>
    <name evidence="2" type="ORF">PHYBOEH_003198</name>
</gene>
<evidence type="ECO:0000313" key="3">
    <source>
        <dbReference type="Proteomes" id="UP000693981"/>
    </source>
</evidence>
<keyword evidence="3" id="KW-1185">Reference proteome</keyword>
<evidence type="ECO:0000313" key="2">
    <source>
        <dbReference type="EMBL" id="KAG7395763.1"/>
    </source>
</evidence>
<evidence type="ECO:0008006" key="4">
    <source>
        <dbReference type="Google" id="ProtNLM"/>
    </source>
</evidence>
<evidence type="ECO:0000256" key="1">
    <source>
        <dbReference type="SAM" id="MobiDB-lite"/>
    </source>
</evidence>
<protein>
    <recommendedName>
        <fullName evidence="4">M96 mating-specific protein family</fullName>
    </recommendedName>
</protein>
<proteinExistence type="predicted"/>
<accession>A0A8T1WV70</accession>
<dbReference type="EMBL" id="JAGDFL010000189">
    <property type="protein sequence ID" value="KAG7395763.1"/>
    <property type="molecule type" value="Genomic_DNA"/>
</dbReference>
<organism evidence="2 3">
    <name type="scientific">Phytophthora boehmeriae</name>
    <dbReference type="NCBI Taxonomy" id="109152"/>
    <lineage>
        <taxon>Eukaryota</taxon>
        <taxon>Sar</taxon>
        <taxon>Stramenopiles</taxon>
        <taxon>Oomycota</taxon>
        <taxon>Peronosporomycetes</taxon>
        <taxon>Peronosporales</taxon>
        <taxon>Peronosporaceae</taxon>
        <taxon>Phytophthora</taxon>
    </lineage>
</organism>
<dbReference type="PANTHER" id="PTHR35796:SF3">
    <property type="entry name" value="BHLH DOMAIN-CONTAINING PROTEIN"/>
    <property type="match status" value="1"/>
</dbReference>
<reference evidence="2" key="1">
    <citation type="submission" date="2021-02" db="EMBL/GenBank/DDBJ databases">
        <authorList>
            <person name="Palmer J.M."/>
        </authorList>
    </citation>
    <scope>NUCLEOTIDE SEQUENCE</scope>
    <source>
        <strain evidence="2">SCRP23</strain>
    </source>
</reference>
<sequence>MPLQLQDDEVEALEAALSFVDALSSPPSIHSSTQDQSSSSRSASQQTEVMDVGEAELDSELNRLLLESLSASSSDHETTATTTLTTTSNAIVTSAPSVPPTISTADVSIQGRRALRTREPTTTLAKTKRRSKVNPNRARNERKHELAYLKSKVEQMETELEALRHRRHAKGSLNDKSSCDNTQALLPSCSNSAVASRKTPHIWRDIATRQQKRREKSERENARLKLVLESQVKLAKSMETLLQKRSRQQISGCAEVVGSTEDFSSQGCTLDFLVDKDTFEALLTSVETAYSELDAVFTTNGLLGLEAPCRDARMREGASGMYLDVFANKLLPFSYDAVAAAVWNHFRGNDKHRGVVYENATKHLERLSDTIMESFTMEFMGKTTRADFRVKQVHRRYVEEDRQVVVWVSIGQALDKATSPFSSFGFVDKGYVVTKRPTSINPEHGDFTVLQMCSLVSPQMAAGFSIDRTAAGDFTEFVLNVVAANTTFSQELIENVLLEQALTRRQEAPSCA</sequence>
<dbReference type="OrthoDB" id="71501at2759"/>
<feature type="region of interest" description="Disordered" evidence="1">
    <location>
        <begin position="23"/>
        <end position="50"/>
    </location>
</feature>
<dbReference type="PANTHER" id="PTHR35796">
    <property type="entry name" value="HYPOTHETICAL CYTOSOLIC PROTEIN"/>
    <property type="match status" value="1"/>
</dbReference>
<dbReference type="Proteomes" id="UP000693981">
    <property type="component" value="Unassembled WGS sequence"/>
</dbReference>